<evidence type="ECO:0000256" key="1">
    <source>
        <dbReference type="ARBA" id="ARBA00001771"/>
    </source>
</evidence>
<evidence type="ECO:0000256" key="5">
    <source>
        <dbReference type="ARBA" id="ARBA00022723"/>
    </source>
</evidence>
<evidence type="ECO:0000256" key="7">
    <source>
        <dbReference type="ARBA" id="ARBA00022777"/>
    </source>
</evidence>
<feature type="binding site" evidence="11">
    <location>
        <position position="194"/>
    </location>
    <ligand>
        <name>substrate</name>
    </ligand>
</feature>
<keyword evidence="4 11" id="KW-0808">Transferase</keyword>
<feature type="binding site" evidence="11">
    <location>
        <position position="45"/>
    </location>
    <ligand>
        <name>substrate</name>
    </ligand>
</feature>
<dbReference type="GO" id="GO:0004417">
    <property type="term" value="F:hydroxyethylthiazole kinase activity"/>
    <property type="evidence" value="ECO:0007669"/>
    <property type="project" value="UniProtKB-UniRule"/>
</dbReference>
<dbReference type="HAMAP" id="MF_00228">
    <property type="entry name" value="Thz_kinase"/>
    <property type="match status" value="1"/>
</dbReference>
<dbReference type="OrthoDB" id="9778146at2"/>
<reference evidence="13 15" key="2">
    <citation type="submission" date="2017-12" db="EMBL/GenBank/DDBJ databases">
        <title>Comparative Functional Genomics of Dry Heat Resistant strains isolated from the Viking Spacecraft.</title>
        <authorList>
            <person name="Seuylemezian A."/>
            <person name="Cooper K."/>
            <person name="Vaishampayan P."/>
        </authorList>
    </citation>
    <scope>NUCLEOTIDE SEQUENCE [LARGE SCALE GENOMIC DNA]</scope>
    <source>
        <strain evidence="13 15">ATCC 29669</strain>
    </source>
</reference>
<dbReference type="Proteomes" id="UP000235114">
    <property type="component" value="Unassembled WGS sequence"/>
</dbReference>
<dbReference type="GO" id="GO:0005524">
    <property type="term" value="F:ATP binding"/>
    <property type="evidence" value="ECO:0007669"/>
    <property type="project" value="UniProtKB-UniRule"/>
</dbReference>
<evidence type="ECO:0000256" key="9">
    <source>
        <dbReference type="ARBA" id="ARBA00022842"/>
    </source>
</evidence>
<comment type="similarity">
    <text evidence="11">Belongs to the Thz kinase family.</text>
</comment>
<dbReference type="NCBIfam" id="NF006830">
    <property type="entry name" value="PRK09355.1"/>
    <property type="match status" value="1"/>
</dbReference>
<dbReference type="Proteomes" id="UP000234951">
    <property type="component" value="Unassembled WGS sequence"/>
</dbReference>
<comment type="cofactor">
    <cofactor evidence="2 11">
        <name>Mg(2+)</name>
        <dbReference type="ChEBI" id="CHEBI:18420"/>
    </cofactor>
</comment>
<dbReference type="GO" id="GO:0000287">
    <property type="term" value="F:magnesium ion binding"/>
    <property type="evidence" value="ECO:0007669"/>
    <property type="project" value="UniProtKB-UniRule"/>
</dbReference>
<comment type="pathway">
    <text evidence="3 11">Cofactor biosynthesis; thiamine diphosphate biosynthesis; 4-methyl-5-(2-phosphoethyl)-thiazole from 5-(2-hydroxyethyl)-4-methylthiazole: step 1/1.</text>
</comment>
<evidence type="ECO:0000313" key="15">
    <source>
        <dbReference type="Proteomes" id="UP000235114"/>
    </source>
</evidence>
<evidence type="ECO:0000256" key="10">
    <source>
        <dbReference type="ARBA" id="ARBA00022977"/>
    </source>
</evidence>
<dbReference type="GO" id="GO:0009229">
    <property type="term" value="P:thiamine diphosphate biosynthetic process"/>
    <property type="evidence" value="ECO:0007669"/>
    <property type="project" value="UniProtKB-UniRule"/>
</dbReference>
<accession>A0A2N5GN85</accession>
<evidence type="ECO:0000256" key="6">
    <source>
        <dbReference type="ARBA" id="ARBA00022741"/>
    </source>
</evidence>
<evidence type="ECO:0000313" key="13">
    <source>
        <dbReference type="EMBL" id="PLR96423.1"/>
    </source>
</evidence>
<comment type="function">
    <text evidence="11">Catalyzes the phosphorylation of the hydroxyl group of 4-methyl-5-beta-hydroxyethylthiazole (THZ).</text>
</comment>
<sequence length="268" mass="28090">MLKDEIGKLFLKLKEKQPLVHHITNAVTINDCANVTLAIGGSPVMADSPEETAEMVAHANALVINFGTLNSSSFSAIVNAGKRANELGIPVIFDPVGVGATNYRNEKAALLLNEVQFAIIRGNHSEIASLAGITASTKGVDAGEVSESAFNTAKKAALRFNTIVVVSGETDYISDGEKTCCIANGDLLLTKITGTGCTTASLIGCFAGSGDNLFLAAVAGISTMGICGERAARRLASGEGLGTFKTRLWDEISLIDGDVWKEEVRLNE</sequence>
<dbReference type="PIRSF" id="PIRSF000513">
    <property type="entry name" value="Thz_kinase"/>
    <property type="match status" value="1"/>
</dbReference>
<dbReference type="GO" id="GO:0009228">
    <property type="term" value="P:thiamine biosynthetic process"/>
    <property type="evidence" value="ECO:0007669"/>
    <property type="project" value="UniProtKB-KW"/>
</dbReference>
<evidence type="ECO:0000313" key="14">
    <source>
        <dbReference type="Proteomes" id="UP000234951"/>
    </source>
</evidence>
<dbReference type="InterPro" id="IPR000417">
    <property type="entry name" value="Hyethyz_kinase"/>
</dbReference>
<evidence type="ECO:0000256" key="2">
    <source>
        <dbReference type="ARBA" id="ARBA00001946"/>
    </source>
</evidence>
<dbReference type="EMBL" id="PGVA01000016">
    <property type="protein sequence ID" value="PLR83737.1"/>
    <property type="molecule type" value="Genomic_DNA"/>
</dbReference>
<dbReference type="NCBIfam" id="TIGR00694">
    <property type="entry name" value="thiM"/>
    <property type="match status" value="1"/>
</dbReference>
<gene>
    <name evidence="11" type="primary">thiM</name>
    <name evidence="12" type="ORF">CU635_08320</name>
    <name evidence="13" type="ORF">CVD25_11900</name>
</gene>
<dbReference type="Gene3D" id="3.40.1190.20">
    <property type="match status" value="1"/>
</dbReference>
<dbReference type="CDD" id="cd01170">
    <property type="entry name" value="THZ_kinase"/>
    <property type="match status" value="1"/>
</dbReference>
<dbReference type="AlphaFoldDB" id="A0A2N5GN85"/>
<dbReference type="RefSeq" id="WP_101576790.1">
    <property type="nucleotide sequence ID" value="NZ_PGVA01000016.1"/>
</dbReference>
<dbReference type="InterPro" id="IPR029056">
    <property type="entry name" value="Ribokinase-like"/>
</dbReference>
<keyword evidence="7 11" id="KW-0418">Kinase</keyword>
<comment type="caution">
    <text evidence="12">The sequence shown here is derived from an EMBL/GenBank/DDBJ whole genome shotgun (WGS) entry which is preliminary data.</text>
</comment>
<keyword evidence="9 11" id="KW-0460">Magnesium</keyword>
<dbReference type="PRINTS" id="PR01099">
    <property type="entry name" value="HYETHTZKNASE"/>
</dbReference>
<dbReference type="SUPFAM" id="SSF53613">
    <property type="entry name" value="Ribokinase-like"/>
    <property type="match status" value="1"/>
</dbReference>
<keyword evidence="6 11" id="KW-0547">Nucleotide-binding</keyword>
<evidence type="ECO:0000256" key="8">
    <source>
        <dbReference type="ARBA" id="ARBA00022840"/>
    </source>
</evidence>
<keyword evidence="10 11" id="KW-0784">Thiamine biosynthesis</keyword>
<protein>
    <recommendedName>
        <fullName evidence="11">Hydroxyethylthiazole kinase</fullName>
        <ecNumber evidence="11">2.7.1.50</ecNumber>
    </recommendedName>
    <alternativeName>
        <fullName evidence="11">4-methyl-5-beta-hydroxyethylthiazole kinase</fullName>
        <shortName evidence="11">TH kinase</shortName>
        <shortName evidence="11">Thz kinase</shortName>
    </alternativeName>
</protein>
<comment type="catalytic activity">
    <reaction evidence="1 11">
        <text>5-(2-hydroxyethyl)-4-methylthiazole + ATP = 4-methyl-5-(2-phosphooxyethyl)-thiazole + ADP + H(+)</text>
        <dbReference type="Rhea" id="RHEA:24212"/>
        <dbReference type="ChEBI" id="CHEBI:15378"/>
        <dbReference type="ChEBI" id="CHEBI:17957"/>
        <dbReference type="ChEBI" id="CHEBI:30616"/>
        <dbReference type="ChEBI" id="CHEBI:58296"/>
        <dbReference type="ChEBI" id="CHEBI:456216"/>
        <dbReference type="EC" id="2.7.1.50"/>
    </reaction>
</comment>
<dbReference type="EC" id="2.7.1.50" evidence="11"/>
<keyword evidence="8 11" id="KW-0067">ATP-binding</keyword>
<keyword evidence="5 11" id="KW-0479">Metal-binding</keyword>
<feature type="binding site" evidence="11">
    <location>
        <position position="167"/>
    </location>
    <ligand>
        <name>ATP</name>
        <dbReference type="ChEBI" id="CHEBI:30616"/>
    </ligand>
</feature>
<keyword evidence="15" id="KW-1185">Reference proteome</keyword>
<organism evidence="12 14">
    <name type="scientific">Bacillus canaveralius</name>
    <dbReference type="NCBI Taxonomy" id="1403243"/>
    <lineage>
        <taxon>Bacteria</taxon>
        <taxon>Bacillati</taxon>
        <taxon>Bacillota</taxon>
        <taxon>Bacilli</taxon>
        <taxon>Bacillales</taxon>
        <taxon>Bacillaceae</taxon>
        <taxon>Bacillus</taxon>
    </lineage>
</organism>
<evidence type="ECO:0000256" key="4">
    <source>
        <dbReference type="ARBA" id="ARBA00022679"/>
    </source>
</evidence>
<proteinExistence type="inferred from homology"/>
<dbReference type="EMBL" id="PGVD01000032">
    <property type="protein sequence ID" value="PLR96423.1"/>
    <property type="molecule type" value="Genomic_DNA"/>
</dbReference>
<feature type="binding site" evidence="11">
    <location>
        <position position="121"/>
    </location>
    <ligand>
        <name>ATP</name>
        <dbReference type="ChEBI" id="CHEBI:30616"/>
    </ligand>
</feature>
<dbReference type="UniPathway" id="UPA00060">
    <property type="reaction ID" value="UER00139"/>
</dbReference>
<evidence type="ECO:0000256" key="3">
    <source>
        <dbReference type="ARBA" id="ARBA00004868"/>
    </source>
</evidence>
<evidence type="ECO:0000313" key="12">
    <source>
        <dbReference type="EMBL" id="PLR83737.1"/>
    </source>
</evidence>
<evidence type="ECO:0000256" key="11">
    <source>
        <dbReference type="HAMAP-Rule" id="MF_00228"/>
    </source>
</evidence>
<reference evidence="12 14" key="1">
    <citation type="submission" date="2017-11" db="EMBL/GenBank/DDBJ databases">
        <title>Comparitive Functional Genomics of Dry Heat Resistant strains isolated from the Viking Spacecraft.</title>
        <authorList>
            <person name="Seuylemezian A."/>
            <person name="Cooper K."/>
            <person name="Vaishampayan P."/>
        </authorList>
    </citation>
    <scope>NUCLEOTIDE SEQUENCE [LARGE SCALE GENOMIC DNA]</scope>
    <source>
        <strain evidence="12 14">M4.6</strain>
    </source>
</reference>
<dbReference type="Pfam" id="PF02110">
    <property type="entry name" value="HK"/>
    <property type="match status" value="1"/>
</dbReference>
<name>A0A2N5GN85_9BACI</name>